<keyword evidence="6 8" id="KW-0472">Membrane</keyword>
<dbReference type="SMART" id="SM01117">
    <property type="entry name" value="Cyt-b5"/>
    <property type="match status" value="1"/>
</dbReference>
<feature type="transmembrane region" description="Helical" evidence="8">
    <location>
        <begin position="120"/>
        <end position="137"/>
    </location>
</feature>
<gene>
    <name evidence="10" type="primary">CYB5_18</name>
    <name evidence="10" type="ORF">g.37498</name>
</gene>
<keyword evidence="2 8" id="KW-0349">Heme</keyword>
<keyword evidence="5 8" id="KW-0408">Iron</keyword>
<sequence length="143" mass="15555">MEELKRIPVSEVALHTSRKDCWLVIHGRVYDVTEFLEDHPGGDEVLIHASGTGDASQSFEDVGHSSTAKSMMSSYLIGVLEGYDASQLLGAGKNLKVSGGQRSLKANNAQETSSFTLMDFLLPLLILGVAVVSWYMLTYKSTT</sequence>
<evidence type="ECO:0000256" key="5">
    <source>
        <dbReference type="ARBA" id="ARBA00023004"/>
    </source>
</evidence>
<dbReference type="PROSITE" id="PS00191">
    <property type="entry name" value="CYTOCHROME_B5_1"/>
    <property type="match status" value="1"/>
</dbReference>
<keyword evidence="4 8" id="KW-0479">Metal-binding</keyword>
<comment type="similarity">
    <text evidence="7 8">Belongs to the cytochrome b5 family.</text>
</comment>
<feature type="domain" description="Cytochrome b5 heme-binding" evidence="9">
    <location>
        <begin position="4"/>
        <end position="81"/>
    </location>
</feature>
<dbReference type="Pfam" id="PF00173">
    <property type="entry name" value="Cyt-b5"/>
    <property type="match status" value="1"/>
</dbReference>
<dbReference type="GO" id="GO:0020037">
    <property type="term" value="F:heme binding"/>
    <property type="evidence" value="ECO:0007669"/>
    <property type="project" value="UniProtKB-UniRule"/>
</dbReference>
<keyword evidence="8" id="KW-1133">Transmembrane helix</keyword>
<evidence type="ECO:0000256" key="2">
    <source>
        <dbReference type="ARBA" id="ARBA00022617"/>
    </source>
</evidence>
<dbReference type="PRINTS" id="PR00363">
    <property type="entry name" value="CYTOCHROMEB5"/>
</dbReference>
<protein>
    <submittedName>
        <fullName evidence="10">Cytochrome b5</fullName>
    </submittedName>
</protein>
<dbReference type="Gene3D" id="3.10.120.10">
    <property type="entry name" value="Cytochrome b5-like heme/steroid binding domain"/>
    <property type="match status" value="1"/>
</dbReference>
<name>A0A1D1Z874_9ARAE</name>
<organism evidence="10">
    <name type="scientific">Anthurium amnicola</name>
    <dbReference type="NCBI Taxonomy" id="1678845"/>
    <lineage>
        <taxon>Eukaryota</taxon>
        <taxon>Viridiplantae</taxon>
        <taxon>Streptophyta</taxon>
        <taxon>Embryophyta</taxon>
        <taxon>Tracheophyta</taxon>
        <taxon>Spermatophyta</taxon>
        <taxon>Magnoliopsida</taxon>
        <taxon>Liliopsida</taxon>
        <taxon>Araceae</taxon>
        <taxon>Pothoideae</taxon>
        <taxon>Potheae</taxon>
        <taxon>Anthurium</taxon>
    </lineage>
</organism>
<evidence type="ECO:0000259" key="9">
    <source>
        <dbReference type="PROSITE" id="PS50255"/>
    </source>
</evidence>
<evidence type="ECO:0000313" key="10">
    <source>
        <dbReference type="EMBL" id="JAT63059.1"/>
    </source>
</evidence>
<dbReference type="PANTHER" id="PTHR19359:SF101">
    <property type="entry name" value="CYTOCHROME B5-LIKE HEME_STEROID BINDING DOMAIN CONTAINING PROTEIN, EXPRESSED"/>
    <property type="match status" value="1"/>
</dbReference>
<dbReference type="GO" id="GO:0016020">
    <property type="term" value="C:membrane"/>
    <property type="evidence" value="ECO:0007669"/>
    <property type="project" value="UniProtKB-SubCell"/>
</dbReference>
<dbReference type="InterPro" id="IPR001199">
    <property type="entry name" value="Cyt_B5-like_heme/steroid-bd"/>
</dbReference>
<comment type="subcellular location">
    <subcellularLocation>
        <location evidence="1">Membrane</location>
    </subcellularLocation>
</comment>
<dbReference type="FunFam" id="3.10.120.10:FF:000002">
    <property type="entry name" value="Cytochrome b5 type B"/>
    <property type="match status" value="1"/>
</dbReference>
<keyword evidence="3 8" id="KW-0812">Transmembrane</keyword>
<dbReference type="PANTHER" id="PTHR19359">
    <property type="entry name" value="CYTOCHROME B5"/>
    <property type="match status" value="1"/>
</dbReference>
<reference evidence="10" key="1">
    <citation type="submission" date="2015-07" db="EMBL/GenBank/DDBJ databases">
        <title>Transcriptome Assembly of Anthurium amnicola.</title>
        <authorList>
            <person name="Suzuki J."/>
        </authorList>
    </citation>
    <scope>NUCLEOTIDE SEQUENCE</scope>
</reference>
<dbReference type="InterPro" id="IPR050668">
    <property type="entry name" value="Cytochrome_b5"/>
</dbReference>
<dbReference type="EMBL" id="GDJX01004877">
    <property type="protein sequence ID" value="JAT63059.1"/>
    <property type="molecule type" value="Transcribed_RNA"/>
</dbReference>
<proteinExistence type="inferred from homology"/>
<dbReference type="SUPFAM" id="SSF55856">
    <property type="entry name" value="Cytochrome b5-like heme/steroid binding domain"/>
    <property type="match status" value="1"/>
</dbReference>
<dbReference type="PROSITE" id="PS50255">
    <property type="entry name" value="CYTOCHROME_B5_2"/>
    <property type="match status" value="1"/>
</dbReference>
<evidence type="ECO:0000256" key="7">
    <source>
        <dbReference type="ARBA" id="ARBA00038168"/>
    </source>
</evidence>
<dbReference type="InterPro" id="IPR018506">
    <property type="entry name" value="Cyt_B5_heme-BS"/>
</dbReference>
<dbReference type="GO" id="GO:0046872">
    <property type="term" value="F:metal ion binding"/>
    <property type="evidence" value="ECO:0007669"/>
    <property type="project" value="UniProtKB-UniRule"/>
</dbReference>
<evidence type="ECO:0000256" key="1">
    <source>
        <dbReference type="ARBA" id="ARBA00004370"/>
    </source>
</evidence>
<dbReference type="InterPro" id="IPR036400">
    <property type="entry name" value="Cyt_B5-like_heme/steroid_sf"/>
</dbReference>
<evidence type="ECO:0000256" key="4">
    <source>
        <dbReference type="ARBA" id="ARBA00022723"/>
    </source>
</evidence>
<evidence type="ECO:0000256" key="6">
    <source>
        <dbReference type="ARBA" id="ARBA00023136"/>
    </source>
</evidence>
<dbReference type="AlphaFoldDB" id="A0A1D1Z874"/>
<evidence type="ECO:0000256" key="3">
    <source>
        <dbReference type="ARBA" id="ARBA00022692"/>
    </source>
</evidence>
<accession>A0A1D1Z874</accession>
<evidence type="ECO:0000256" key="8">
    <source>
        <dbReference type="RuleBase" id="RU362121"/>
    </source>
</evidence>